<dbReference type="AlphaFoldDB" id="A0A1B1YRX7"/>
<dbReference type="Pfam" id="PF05235">
    <property type="entry name" value="CHAD"/>
    <property type="match status" value="1"/>
</dbReference>
<organism evidence="2 3">
    <name type="scientific">Immundisolibacter cernigliae</name>
    <dbReference type="NCBI Taxonomy" id="1810504"/>
    <lineage>
        <taxon>Bacteria</taxon>
        <taxon>Pseudomonadati</taxon>
        <taxon>Pseudomonadota</taxon>
        <taxon>Gammaproteobacteria</taxon>
        <taxon>Immundisolibacterales</taxon>
        <taxon>Immundisolibacteraceae</taxon>
        <taxon>Immundisolibacter</taxon>
    </lineage>
</organism>
<proteinExistence type="predicted"/>
<dbReference type="InterPro" id="IPR007899">
    <property type="entry name" value="CHAD_dom"/>
</dbReference>
<dbReference type="PANTHER" id="PTHR39339:SF1">
    <property type="entry name" value="CHAD DOMAIN-CONTAINING PROTEIN"/>
    <property type="match status" value="1"/>
</dbReference>
<gene>
    <name evidence="2" type="ORF">PG2T_04555</name>
</gene>
<keyword evidence="3" id="KW-1185">Reference proteome</keyword>
<dbReference type="EMBL" id="CP014671">
    <property type="protein sequence ID" value="ANX03534.1"/>
    <property type="molecule type" value="Genomic_DNA"/>
</dbReference>
<evidence type="ECO:0000313" key="3">
    <source>
        <dbReference type="Proteomes" id="UP000092952"/>
    </source>
</evidence>
<name>A0A1B1YRX7_9GAMM</name>
<dbReference type="Proteomes" id="UP000092952">
    <property type="component" value="Chromosome"/>
</dbReference>
<evidence type="ECO:0000259" key="1">
    <source>
        <dbReference type="PROSITE" id="PS51708"/>
    </source>
</evidence>
<dbReference type="InParanoid" id="A0A1B1YRX7"/>
<dbReference type="PANTHER" id="PTHR39339">
    <property type="entry name" value="SLR1444 PROTEIN"/>
    <property type="match status" value="1"/>
</dbReference>
<evidence type="ECO:0000313" key="2">
    <source>
        <dbReference type="EMBL" id="ANX03534.1"/>
    </source>
</evidence>
<dbReference type="PROSITE" id="PS51708">
    <property type="entry name" value="CHAD"/>
    <property type="match status" value="1"/>
</dbReference>
<dbReference type="SMART" id="SM00880">
    <property type="entry name" value="CHAD"/>
    <property type="match status" value="1"/>
</dbReference>
<feature type="domain" description="CHAD" evidence="1">
    <location>
        <begin position="8"/>
        <end position="290"/>
    </location>
</feature>
<dbReference type="Gene3D" id="1.40.20.10">
    <property type="entry name" value="CHAD domain"/>
    <property type="match status" value="1"/>
</dbReference>
<dbReference type="RefSeq" id="WP_068803031.1">
    <property type="nucleotide sequence ID" value="NZ_CP014671.1"/>
</dbReference>
<protein>
    <recommendedName>
        <fullName evidence="1">CHAD domain-containing protein</fullName>
    </recommendedName>
</protein>
<sequence length="292" mass="31820">MAFELHIGHPLAAELLRLLQDEIGGALGELADIPDEAAIHAARRHIKKARATLRLLGGNAHHHSLAGCEGGLRAAGRALAPSRDAAVLLRTIDALSRARPPKATASALQALRQAWQAPGTPQLDAGDLTAARLALQESAATLTEHAAGAWDFDTLARGFAANYRAGRRALKRALRSPDAERLHALRRQLKHHLYHLRLLRPLWPGPLGALHAQADRAAELLGLHHDCAVLRERLAGSTLPPADRIRVDTLAAKRQDSLAPEALDICQRLYTEGGGSYRRRLKTWWRCATRAR</sequence>
<dbReference type="InterPro" id="IPR038186">
    <property type="entry name" value="CHAD_dom_sf"/>
</dbReference>
<accession>A0A1B1YRX7</accession>
<reference evidence="3" key="1">
    <citation type="submission" date="2016-03" db="EMBL/GenBank/DDBJ databases">
        <title>Complete genome sequence of Solimmundus cernigliae, representing a novel lineage of polycyclic aromatic hydrocarbon degraders within the Gammaproteobacteria.</title>
        <authorList>
            <person name="Singleton D.R."/>
            <person name="Dickey A.N."/>
            <person name="Scholl E.H."/>
            <person name="Wright F.A."/>
            <person name="Aitken M.D."/>
        </authorList>
    </citation>
    <scope>NUCLEOTIDE SEQUENCE [LARGE SCALE GENOMIC DNA]</scope>
    <source>
        <strain evidence="3">TR3.2</strain>
    </source>
</reference>
<dbReference type="KEGG" id="gbi:PG2T_04555"/>